<dbReference type="RefSeq" id="WP_263412887.1">
    <property type="nucleotide sequence ID" value="NZ_BAABBH010000001.1"/>
</dbReference>
<dbReference type="Gene3D" id="3.40.50.150">
    <property type="entry name" value="Vaccinia Virus protein VP39"/>
    <property type="match status" value="1"/>
</dbReference>
<gene>
    <name evidence="2" type="ORF">ACK2TP_07430</name>
</gene>
<protein>
    <submittedName>
        <fullName evidence="2">Class I SAM-dependent methyltransferase</fullName>
        <ecNumber evidence="2">2.1.1.-</ecNumber>
    </submittedName>
</protein>
<keyword evidence="2" id="KW-0489">Methyltransferase</keyword>
<dbReference type="SUPFAM" id="SSF53335">
    <property type="entry name" value="S-adenosyl-L-methionine-dependent methyltransferases"/>
    <property type="match status" value="1"/>
</dbReference>
<comment type="caution">
    <text evidence="2">The sequence shown here is derived from an EMBL/GenBank/DDBJ whole genome shotgun (WGS) entry which is preliminary data.</text>
</comment>
<dbReference type="Pfam" id="PF13847">
    <property type="entry name" value="Methyltransf_31"/>
    <property type="match status" value="1"/>
</dbReference>
<reference evidence="2 3" key="1">
    <citation type="submission" date="2024-12" db="EMBL/GenBank/DDBJ databases">
        <authorList>
            <person name="Lee Y."/>
        </authorList>
    </citation>
    <scope>NUCLEOTIDE SEQUENCE [LARGE SCALE GENOMIC DNA]</scope>
    <source>
        <strain evidence="2 3">03SUJ4</strain>
    </source>
</reference>
<evidence type="ECO:0000259" key="1">
    <source>
        <dbReference type="Pfam" id="PF13847"/>
    </source>
</evidence>
<sequence length="250" mass="27538">MAEPVSTDIVGGCCPPSDSLFERCGWFYALCREHLFHDHSPEIADGLWGGEGPPAGTHLLELGCGPGFYACRFAENYPHIRTTGIDLSKALLTRARTRAAAMKLQNCSFHQADVHQLPATVGTVDSIVVSRLFLVVPNRDDVMREIFRVLRPGGKCFVAEPVQSARTQFPLSAMWLLAKLSSFTKVPYVEPHRVTTMTEAEFGGLVQAQPWQDIVFRRDGRYQFAVCTKPAGVEEVSAVNTADLLEPCIA</sequence>
<dbReference type="PANTHER" id="PTHR43861:SF1">
    <property type="entry name" value="TRANS-ACONITATE 2-METHYLTRANSFERASE"/>
    <property type="match status" value="1"/>
</dbReference>
<accession>A0ABW9KIH0</accession>
<dbReference type="CDD" id="cd02440">
    <property type="entry name" value="AdoMet_MTases"/>
    <property type="match status" value="1"/>
</dbReference>
<dbReference type="PANTHER" id="PTHR43861">
    <property type="entry name" value="TRANS-ACONITATE 2-METHYLTRANSFERASE-RELATED"/>
    <property type="match status" value="1"/>
</dbReference>
<keyword evidence="3" id="KW-1185">Reference proteome</keyword>
<organism evidence="2 3">
    <name type="scientific">Terriglobus aquaticus</name>
    <dbReference type="NCBI Taxonomy" id="940139"/>
    <lineage>
        <taxon>Bacteria</taxon>
        <taxon>Pseudomonadati</taxon>
        <taxon>Acidobacteriota</taxon>
        <taxon>Terriglobia</taxon>
        <taxon>Terriglobales</taxon>
        <taxon>Acidobacteriaceae</taxon>
        <taxon>Terriglobus</taxon>
    </lineage>
</organism>
<dbReference type="GO" id="GO:0032259">
    <property type="term" value="P:methylation"/>
    <property type="evidence" value="ECO:0007669"/>
    <property type="project" value="UniProtKB-KW"/>
</dbReference>
<evidence type="ECO:0000313" key="2">
    <source>
        <dbReference type="EMBL" id="MFN2975590.1"/>
    </source>
</evidence>
<name>A0ABW9KIH0_9BACT</name>
<dbReference type="EC" id="2.1.1.-" evidence="2"/>
<dbReference type="Proteomes" id="UP001634747">
    <property type="component" value="Unassembled WGS sequence"/>
</dbReference>
<keyword evidence="2" id="KW-0808">Transferase</keyword>
<evidence type="ECO:0000313" key="3">
    <source>
        <dbReference type="Proteomes" id="UP001634747"/>
    </source>
</evidence>
<dbReference type="GO" id="GO:0008168">
    <property type="term" value="F:methyltransferase activity"/>
    <property type="evidence" value="ECO:0007669"/>
    <property type="project" value="UniProtKB-KW"/>
</dbReference>
<dbReference type="EMBL" id="JBJYXY010000001">
    <property type="protein sequence ID" value="MFN2975590.1"/>
    <property type="molecule type" value="Genomic_DNA"/>
</dbReference>
<feature type="domain" description="Methyltransferase" evidence="1">
    <location>
        <begin position="56"/>
        <end position="165"/>
    </location>
</feature>
<dbReference type="InterPro" id="IPR025714">
    <property type="entry name" value="Methyltranfer_dom"/>
</dbReference>
<dbReference type="InterPro" id="IPR029063">
    <property type="entry name" value="SAM-dependent_MTases_sf"/>
</dbReference>
<proteinExistence type="predicted"/>